<name>A0ABD4ZDJ7_GARVA</name>
<reference evidence="2 3" key="1">
    <citation type="submission" date="2023-05" db="EMBL/GenBank/DDBJ databases">
        <title>Cataloging the Phylogenetic Diversity of Human Bladder Bacteria.</title>
        <authorList>
            <person name="Du J."/>
        </authorList>
    </citation>
    <scope>NUCLEOTIDE SEQUENCE [LARGE SCALE GENOMIC DNA]</scope>
    <source>
        <strain evidence="2 3">UMB9230</strain>
    </source>
</reference>
<gene>
    <name evidence="2" type="ORF">QP177_07350</name>
</gene>
<feature type="domain" description="AMP-dependent synthetase/ligase" evidence="1">
    <location>
        <begin position="16"/>
        <end position="82"/>
    </location>
</feature>
<evidence type="ECO:0000259" key="1">
    <source>
        <dbReference type="Pfam" id="PF00501"/>
    </source>
</evidence>
<proteinExistence type="predicted"/>
<dbReference type="RefSeq" id="WP_285060952.1">
    <property type="nucleotide sequence ID" value="NZ_JASOGJ010000141.1"/>
</dbReference>
<dbReference type="PRINTS" id="PR00154">
    <property type="entry name" value="AMPBINDING"/>
</dbReference>
<dbReference type="Pfam" id="PF00501">
    <property type="entry name" value="AMP-binding"/>
    <property type="match status" value="1"/>
</dbReference>
<feature type="non-terminal residue" evidence="2">
    <location>
        <position position="1"/>
    </location>
</feature>
<dbReference type="EMBL" id="JASOGJ010000141">
    <property type="protein sequence ID" value="MDK6696361.1"/>
    <property type="molecule type" value="Genomic_DNA"/>
</dbReference>
<dbReference type="Proteomes" id="UP001240561">
    <property type="component" value="Unassembled WGS sequence"/>
</dbReference>
<dbReference type="SUPFAM" id="SSF56801">
    <property type="entry name" value="Acetyl-CoA synthetase-like"/>
    <property type="match status" value="1"/>
</dbReference>
<dbReference type="Gene3D" id="3.40.50.12780">
    <property type="entry name" value="N-terminal domain of ligase-like"/>
    <property type="match status" value="1"/>
</dbReference>
<evidence type="ECO:0000313" key="2">
    <source>
        <dbReference type="EMBL" id="MDK6696361.1"/>
    </source>
</evidence>
<accession>A0ABD4ZDJ7</accession>
<protein>
    <submittedName>
        <fullName evidence="2">AMP-binding protein</fullName>
    </submittedName>
</protein>
<feature type="non-terminal residue" evidence="2">
    <location>
        <position position="84"/>
    </location>
</feature>
<dbReference type="InterPro" id="IPR020459">
    <property type="entry name" value="AMP-binding"/>
</dbReference>
<dbReference type="InterPro" id="IPR042099">
    <property type="entry name" value="ANL_N_sf"/>
</dbReference>
<dbReference type="PROSITE" id="PS00455">
    <property type="entry name" value="AMP_BINDING"/>
    <property type="match status" value="1"/>
</dbReference>
<dbReference type="InterPro" id="IPR000873">
    <property type="entry name" value="AMP-dep_synth/lig_dom"/>
</dbReference>
<dbReference type="AlphaFoldDB" id="A0ABD4ZDJ7"/>
<sequence length="84" mass="9211">SARGTMDLDAEIDRRIDAMHADDEATVIYTSGSTGRPKGVVLSHRNLLHVVINGPLDDNLAPILSGEKRTLLFLPMAHVFARFI</sequence>
<comment type="caution">
    <text evidence="2">The sequence shown here is derived from an EMBL/GenBank/DDBJ whole genome shotgun (WGS) entry which is preliminary data.</text>
</comment>
<dbReference type="InterPro" id="IPR052987">
    <property type="entry name" value="Chloroplast_AMP-bd_Enzymes"/>
</dbReference>
<dbReference type="PANTHER" id="PTHR43813">
    <property type="entry name" value="ACYL-ACTIVATING ENZYME 16, CHLOROPLASTIC-RELATED"/>
    <property type="match status" value="1"/>
</dbReference>
<evidence type="ECO:0000313" key="3">
    <source>
        <dbReference type="Proteomes" id="UP001240561"/>
    </source>
</evidence>
<dbReference type="InterPro" id="IPR020845">
    <property type="entry name" value="AMP-binding_CS"/>
</dbReference>
<dbReference type="PANTHER" id="PTHR43813:SF1">
    <property type="entry name" value="ACYL-ACTIVATING ENZYME 16, CHLOROPLASTIC-RELATED"/>
    <property type="match status" value="1"/>
</dbReference>
<organism evidence="2 3">
    <name type="scientific">Gardnerella vaginalis</name>
    <dbReference type="NCBI Taxonomy" id="2702"/>
    <lineage>
        <taxon>Bacteria</taxon>
        <taxon>Bacillati</taxon>
        <taxon>Actinomycetota</taxon>
        <taxon>Actinomycetes</taxon>
        <taxon>Bifidobacteriales</taxon>
        <taxon>Bifidobacteriaceae</taxon>
        <taxon>Gardnerella</taxon>
    </lineage>
</organism>